<comment type="similarity">
    <text evidence="7">Belongs to the binding-protein-dependent transport system permease family.</text>
</comment>
<dbReference type="Proteomes" id="UP000671908">
    <property type="component" value="Chromosome"/>
</dbReference>
<keyword evidence="2 7" id="KW-0813">Transport</keyword>
<dbReference type="SUPFAM" id="SSF161098">
    <property type="entry name" value="MetI-like"/>
    <property type="match status" value="1"/>
</dbReference>
<keyword evidence="10" id="KW-1185">Reference proteome</keyword>
<proteinExistence type="inferred from homology"/>
<dbReference type="GO" id="GO:0055085">
    <property type="term" value="P:transmembrane transport"/>
    <property type="evidence" value="ECO:0007669"/>
    <property type="project" value="InterPro"/>
</dbReference>
<evidence type="ECO:0000256" key="6">
    <source>
        <dbReference type="ARBA" id="ARBA00023136"/>
    </source>
</evidence>
<feature type="domain" description="ABC transmembrane type-1" evidence="8">
    <location>
        <begin position="58"/>
        <end position="270"/>
    </location>
</feature>
<dbReference type="PANTHER" id="PTHR30193:SF37">
    <property type="entry name" value="INNER MEMBRANE ABC TRANSPORTER PERMEASE PROTEIN YCJO"/>
    <property type="match status" value="1"/>
</dbReference>
<evidence type="ECO:0000256" key="1">
    <source>
        <dbReference type="ARBA" id="ARBA00004651"/>
    </source>
</evidence>
<evidence type="ECO:0000256" key="4">
    <source>
        <dbReference type="ARBA" id="ARBA00022692"/>
    </source>
</evidence>
<gene>
    <name evidence="9" type="ORF">HRQ91_03925</name>
</gene>
<keyword evidence="5 7" id="KW-1133">Transmembrane helix</keyword>
<evidence type="ECO:0000256" key="2">
    <source>
        <dbReference type="ARBA" id="ARBA00022448"/>
    </source>
</evidence>
<evidence type="ECO:0000313" key="9">
    <source>
        <dbReference type="EMBL" id="QTQ15115.1"/>
    </source>
</evidence>
<dbReference type="AlphaFoldDB" id="A0A975F6B2"/>
<dbReference type="PANTHER" id="PTHR30193">
    <property type="entry name" value="ABC TRANSPORTER PERMEASE PROTEIN"/>
    <property type="match status" value="1"/>
</dbReference>
<dbReference type="CDD" id="cd06261">
    <property type="entry name" value="TM_PBP2"/>
    <property type="match status" value="1"/>
</dbReference>
<dbReference type="InterPro" id="IPR035906">
    <property type="entry name" value="MetI-like_sf"/>
</dbReference>
<keyword evidence="4 7" id="KW-0812">Transmembrane</keyword>
<dbReference type="Pfam" id="PF00528">
    <property type="entry name" value="BPD_transp_1"/>
    <property type="match status" value="1"/>
</dbReference>
<dbReference type="InterPro" id="IPR051393">
    <property type="entry name" value="ABC_transporter_permease"/>
</dbReference>
<feature type="transmembrane region" description="Helical" evidence="7">
    <location>
        <begin position="249"/>
        <end position="271"/>
    </location>
</feature>
<dbReference type="Gene3D" id="1.10.3720.10">
    <property type="entry name" value="MetI-like"/>
    <property type="match status" value="1"/>
</dbReference>
<feature type="transmembrane region" description="Helical" evidence="7">
    <location>
        <begin position="95"/>
        <end position="115"/>
    </location>
</feature>
<sequence>MIAPAIVFLIIFTYWPLINLVQLSFQDYNMINPAKTKFVGLQNFYNILFVKDDFIVALKNTSVYTCCVVIFLILFAILFALWVKKDTWQNYFAQTAFFTPHIIAMISCGMVWAWIMDTDRGILNTVFNFFGLPSLRWLNSSKTAMLSVVIVSVWKNIGYYALIIISSLKSIPTEIYEAAELDNTPRGRKFFRITLPMISPQLFFLLITITIGSFKVFDTIRVMTDGGPGSATDVVAYYIYRYAFHHFRIGLAAAAGVVLMIVMIIMTIIYFKVLAKKVFYQ</sequence>
<feature type="transmembrane region" description="Helical" evidence="7">
    <location>
        <begin position="193"/>
        <end position="214"/>
    </location>
</feature>
<evidence type="ECO:0000259" key="8">
    <source>
        <dbReference type="PROSITE" id="PS50928"/>
    </source>
</evidence>
<accession>A0A975F6B2</accession>
<name>A0A975F6B2_9SPIR</name>
<evidence type="ECO:0000313" key="10">
    <source>
        <dbReference type="Proteomes" id="UP000671908"/>
    </source>
</evidence>
<feature type="transmembrane region" description="Helical" evidence="7">
    <location>
        <begin position="144"/>
        <end position="165"/>
    </location>
</feature>
<dbReference type="InterPro" id="IPR000515">
    <property type="entry name" value="MetI-like"/>
</dbReference>
<feature type="transmembrane region" description="Helical" evidence="7">
    <location>
        <begin position="62"/>
        <end position="83"/>
    </location>
</feature>
<organism evidence="9 10">
    <name type="scientific">Treponema parvum</name>
    <dbReference type="NCBI Taxonomy" id="138851"/>
    <lineage>
        <taxon>Bacteria</taxon>
        <taxon>Pseudomonadati</taxon>
        <taxon>Spirochaetota</taxon>
        <taxon>Spirochaetia</taxon>
        <taxon>Spirochaetales</taxon>
        <taxon>Treponemataceae</taxon>
        <taxon>Treponema</taxon>
    </lineage>
</organism>
<dbReference type="GO" id="GO:0005886">
    <property type="term" value="C:plasma membrane"/>
    <property type="evidence" value="ECO:0007669"/>
    <property type="project" value="UniProtKB-SubCell"/>
</dbReference>
<evidence type="ECO:0000256" key="3">
    <source>
        <dbReference type="ARBA" id="ARBA00022475"/>
    </source>
</evidence>
<keyword evidence="6 7" id="KW-0472">Membrane</keyword>
<dbReference type="KEGG" id="tpav:HRQ91_03925"/>
<dbReference type="PROSITE" id="PS50928">
    <property type="entry name" value="ABC_TM1"/>
    <property type="match status" value="1"/>
</dbReference>
<protein>
    <submittedName>
        <fullName evidence="9">Sugar ABC transporter permease</fullName>
    </submittedName>
</protein>
<feature type="transmembrane region" description="Helical" evidence="7">
    <location>
        <begin position="7"/>
        <end position="25"/>
    </location>
</feature>
<evidence type="ECO:0000256" key="7">
    <source>
        <dbReference type="RuleBase" id="RU363032"/>
    </source>
</evidence>
<comment type="subcellular location">
    <subcellularLocation>
        <location evidence="1 7">Cell membrane</location>
        <topology evidence="1 7">Multi-pass membrane protein</topology>
    </subcellularLocation>
</comment>
<dbReference type="EMBL" id="CP054142">
    <property type="protein sequence ID" value="QTQ15115.1"/>
    <property type="molecule type" value="Genomic_DNA"/>
</dbReference>
<keyword evidence="3" id="KW-1003">Cell membrane</keyword>
<evidence type="ECO:0000256" key="5">
    <source>
        <dbReference type="ARBA" id="ARBA00022989"/>
    </source>
</evidence>
<reference evidence="9 10" key="1">
    <citation type="journal article" date="2021" name="Microbiol. Resour. Announc.">
        <title>Complete Genome Sequences of Three Human Oral Treponema parvum Isolates.</title>
        <authorList>
            <person name="Zeng H."/>
            <person name="Watt R.M."/>
        </authorList>
    </citation>
    <scope>NUCLEOTIDE SEQUENCE [LARGE SCALE GENOMIC DNA]</scope>
    <source>
        <strain evidence="9 10">ATCC 700770</strain>
    </source>
</reference>